<dbReference type="GO" id="GO:0003723">
    <property type="term" value="F:RNA binding"/>
    <property type="evidence" value="ECO:0007669"/>
    <property type="project" value="TreeGrafter"/>
</dbReference>
<dbReference type="EMBL" id="CAKXYY010000015">
    <property type="protein sequence ID" value="CAH2354211.1"/>
    <property type="molecule type" value="Genomic_DNA"/>
</dbReference>
<dbReference type="Pfam" id="PF10996">
    <property type="entry name" value="Beta-Casp"/>
    <property type="match status" value="1"/>
</dbReference>
<dbReference type="GO" id="GO:0046872">
    <property type="term" value="F:metal ion binding"/>
    <property type="evidence" value="ECO:0007669"/>
    <property type="project" value="UniProtKB-KW"/>
</dbReference>
<evidence type="ECO:0000256" key="14">
    <source>
        <dbReference type="ARBA" id="ARBA00075008"/>
    </source>
</evidence>
<dbReference type="SMART" id="SM00849">
    <property type="entry name" value="Lactamase_B"/>
    <property type="match status" value="1"/>
</dbReference>
<dbReference type="FunFam" id="3.60.15.10:FF:000001">
    <property type="entry name" value="Cleavage and polyadenylation specificity factor"/>
    <property type="match status" value="1"/>
</dbReference>
<comment type="caution">
    <text evidence="20">The sequence shown here is derived from an EMBL/GenBank/DDBJ whole genome shotgun (WGS) entry which is preliminary data.</text>
</comment>
<evidence type="ECO:0000256" key="6">
    <source>
        <dbReference type="ARBA" id="ARBA00022723"/>
    </source>
</evidence>
<keyword evidence="9" id="KW-0862">Zinc</keyword>
<comment type="function">
    <text evidence="11">Component of the cleavage factor I (CF I) involved in pre-mRNA 3'-end processing.</text>
</comment>
<feature type="domain" description="Beta-Casp" evidence="18">
    <location>
        <begin position="265"/>
        <end position="397"/>
    </location>
</feature>
<evidence type="ECO:0000256" key="5">
    <source>
        <dbReference type="ARBA" id="ARBA00022722"/>
    </source>
</evidence>
<dbReference type="SMART" id="SM01027">
    <property type="entry name" value="Beta-Casp"/>
    <property type="match status" value="1"/>
</dbReference>
<dbReference type="PANTHER" id="PTHR11203">
    <property type="entry name" value="CLEAVAGE AND POLYADENYLATION SPECIFICITY FACTOR FAMILY MEMBER"/>
    <property type="match status" value="1"/>
</dbReference>
<evidence type="ECO:0000256" key="2">
    <source>
        <dbReference type="ARBA" id="ARBA00010624"/>
    </source>
</evidence>
<evidence type="ECO:0000259" key="18">
    <source>
        <dbReference type="SMART" id="SM01027"/>
    </source>
</evidence>
<evidence type="ECO:0000259" key="19">
    <source>
        <dbReference type="SMART" id="SM01098"/>
    </source>
</evidence>
<feature type="compositionally biased region" description="Acidic residues" evidence="16">
    <location>
        <begin position="721"/>
        <end position="731"/>
    </location>
</feature>
<dbReference type="SUPFAM" id="SSF56281">
    <property type="entry name" value="Metallo-hydrolase/oxidoreductase"/>
    <property type="match status" value="1"/>
</dbReference>
<feature type="region of interest" description="Disordered" evidence="16">
    <location>
        <begin position="114"/>
        <end position="138"/>
    </location>
</feature>
<feature type="compositionally biased region" description="Gly residues" evidence="16">
    <location>
        <begin position="114"/>
        <end position="128"/>
    </location>
</feature>
<evidence type="ECO:0000256" key="1">
    <source>
        <dbReference type="ARBA" id="ARBA00004123"/>
    </source>
</evidence>
<evidence type="ECO:0000259" key="17">
    <source>
        <dbReference type="SMART" id="SM00849"/>
    </source>
</evidence>
<dbReference type="FunFam" id="3.40.50.10890:FF:000004">
    <property type="entry name" value="Cleavage and polyadenylation specifity factor"/>
    <property type="match status" value="1"/>
</dbReference>
<dbReference type="InterPro" id="IPR022712">
    <property type="entry name" value="Beta_Casp"/>
</dbReference>
<keyword evidence="6" id="KW-0479">Metal-binding</keyword>
<dbReference type="GO" id="GO:0005847">
    <property type="term" value="C:mRNA cleavage and polyadenylation specificity factor complex"/>
    <property type="evidence" value="ECO:0007669"/>
    <property type="project" value="TreeGrafter"/>
</dbReference>
<protein>
    <recommendedName>
        <fullName evidence="3">Endoribonuclease YSH1</fullName>
    </recommendedName>
    <alternativeName>
        <fullName evidence="13">Endoribonuclease ysh1</fullName>
    </alternativeName>
    <alternativeName>
        <fullName evidence="12 14">mRNA 3'-end-processing protein YSH1</fullName>
    </alternativeName>
</protein>
<keyword evidence="21" id="KW-1185">Reference proteome</keyword>
<keyword evidence="7" id="KW-0255">Endonuclease</keyword>
<sequence length="825" mass="91785">MSDDSDDFKFFGLGGCNEVGRSCHVIQYKNKTIMLDAGVHPGLNGLSSLPFYDEFDLSKVDILLISHFHLDHAASLPYVMQHTNFKGRVFMTHATKAIYRWLLSDFVRVTSIGSGGDSRGGGGPTSGGDGKDDKDDSSSNLYTDVDLMRSFDRIETIDYHSTIEIDGIRFTAYHAGHVLGACMYFIEIGGLKILFTGDYSREEDRHLHVAEVPPQKPDILICESTFGTATHEPRLEKEARMTNIIHSTLAKGGRILMPVFALGRAQELLLILEEYWSQNEDLRGINIYYASSLARKCMAVYQTYTNIMNDNIRLNSNPSSSSTSSSSGKSNPFQFKYIKSIKSLDKFQDFGPCVVVASPGMLQSGVSRELLEKWAPDPKNAVIMTGYSVEGTMAKELLTEPHTIQSITNSEKTIPRRLNIEEISFAAHVDFEQNAGFIDEVNPSKIILVHGESNPMGRLKSALLSKYSTRKGTEQEVKVFNPRNCDELRLKIKGLRIAKVLGSLGEEQLSMLKREIDRRVEEENVKVEEIKEEEGIEEEKEDKDVDMDGAEQVKKEEEEEINGESVIKAEQPVSGLLVSKDFDLNLLQLQDLHEYTQLSTSIVKSKINLKINANIDLIKWHLEQMFGYIEVINDDEDEWEVLIMDLISVIVDHNATIKYSGGIGEGSRGLIISVEWINDNLMADSLADSIVAILYSVDSSPASVKLSSKKCSHSHHVKVENEDDGAIEEDSNGSSGKSAHANSAISSRIHRISTLLRAQFGDTFTTVEGKENEQAVIKIGKTEARIDYLNLSVECGSKVLRDRVENVIKRGCGLAAPLSKYQKAA</sequence>
<organism evidence="20 21">
    <name type="scientific">[Candida] railenensis</name>
    <dbReference type="NCBI Taxonomy" id="45579"/>
    <lineage>
        <taxon>Eukaryota</taxon>
        <taxon>Fungi</taxon>
        <taxon>Dikarya</taxon>
        <taxon>Ascomycota</taxon>
        <taxon>Saccharomycotina</taxon>
        <taxon>Pichiomycetes</taxon>
        <taxon>Debaryomycetaceae</taxon>
        <taxon>Kurtzmaniella</taxon>
    </lineage>
</organism>
<dbReference type="GO" id="GO:0004534">
    <property type="term" value="F:5'-3' RNA exonuclease activity"/>
    <property type="evidence" value="ECO:0007669"/>
    <property type="project" value="TreeGrafter"/>
</dbReference>
<dbReference type="InterPro" id="IPR021718">
    <property type="entry name" value="CPSF73-100_C"/>
</dbReference>
<dbReference type="InterPro" id="IPR001279">
    <property type="entry name" value="Metallo-B-lactamas"/>
</dbReference>
<comment type="subcellular location">
    <subcellularLocation>
        <location evidence="1">Nucleus</location>
    </subcellularLocation>
</comment>
<evidence type="ECO:0000313" key="20">
    <source>
        <dbReference type="EMBL" id="CAH2354211.1"/>
    </source>
</evidence>
<feature type="domain" description="Metallo-beta-lactamase" evidence="17">
    <location>
        <begin position="20"/>
        <end position="253"/>
    </location>
</feature>
<evidence type="ECO:0000256" key="13">
    <source>
        <dbReference type="ARBA" id="ARBA00069466"/>
    </source>
</evidence>
<evidence type="ECO:0000256" key="7">
    <source>
        <dbReference type="ARBA" id="ARBA00022759"/>
    </source>
</evidence>
<dbReference type="GO" id="GO:0006397">
    <property type="term" value="P:mRNA processing"/>
    <property type="evidence" value="ECO:0007669"/>
    <property type="project" value="UniProtKB-KW"/>
</dbReference>
<evidence type="ECO:0000256" key="8">
    <source>
        <dbReference type="ARBA" id="ARBA00022801"/>
    </source>
</evidence>
<dbReference type="Pfam" id="PF00753">
    <property type="entry name" value="Lactamase_B"/>
    <property type="match status" value="1"/>
</dbReference>
<evidence type="ECO:0000256" key="11">
    <source>
        <dbReference type="ARBA" id="ARBA00024826"/>
    </source>
</evidence>
<feature type="region of interest" description="Disordered" evidence="16">
    <location>
        <begin position="715"/>
        <end position="740"/>
    </location>
</feature>
<keyword evidence="10" id="KW-0539">Nucleus</keyword>
<dbReference type="InterPro" id="IPR050698">
    <property type="entry name" value="MBL"/>
</dbReference>
<name>A0A9P0W052_9ASCO</name>
<comment type="similarity">
    <text evidence="2">Belongs to the metallo-beta-lactamase superfamily. RNA-metabolizing metallo-beta-lactamase-like family. CPSF2/YSH1 subfamily.</text>
</comment>
<evidence type="ECO:0000256" key="10">
    <source>
        <dbReference type="ARBA" id="ARBA00023242"/>
    </source>
</evidence>
<dbReference type="OrthoDB" id="10249535at2759"/>
<dbReference type="PANTHER" id="PTHR11203:SF11">
    <property type="entry name" value="CLEAVAGE AND POLYADENYLATION SPECIFICITY FACTOR SUBUNIT 3"/>
    <property type="match status" value="1"/>
</dbReference>
<dbReference type="Proteomes" id="UP000837801">
    <property type="component" value="Unassembled WGS sequence"/>
</dbReference>
<dbReference type="GO" id="GO:0004521">
    <property type="term" value="F:RNA endonuclease activity"/>
    <property type="evidence" value="ECO:0007669"/>
    <property type="project" value="TreeGrafter"/>
</dbReference>
<dbReference type="SMART" id="SM01098">
    <property type="entry name" value="CPSF73-100_C"/>
    <property type="match status" value="1"/>
</dbReference>
<evidence type="ECO:0000313" key="21">
    <source>
        <dbReference type="Proteomes" id="UP000837801"/>
    </source>
</evidence>
<feature type="domain" description="Pre-mRNA 3'-end-processing endonuclease polyadenylation factor C-term" evidence="19">
    <location>
        <begin position="569"/>
        <end position="818"/>
    </location>
</feature>
<reference evidence="20" key="1">
    <citation type="submission" date="2022-03" db="EMBL/GenBank/DDBJ databases">
        <authorList>
            <person name="Legras J.-L."/>
            <person name="Devillers H."/>
            <person name="Grondin C."/>
        </authorList>
    </citation>
    <scope>NUCLEOTIDE SEQUENCE</scope>
    <source>
        <strain evidence="20">CLIB 1423</strain>
    </source>
</reference>
<evidence type="ECO:0000256" key="16">
    <source>
        <dbReference type="SAM" id="MobiDB-lite"/>
    </source>
</evidence>
<evidence type="ECO:0000256" key="4">
    <source>
        <dbReference type="ARBA" id="ARBA00022664"/>
    </source>
</evidence>
<evidence type="ECO:0000256" key="3">
    <source>
        <dbReference type="ARBA" id="ARBA00018311"/>
    </source>
</evidence>
<keyword evidence="4" id="KW-0507">mRNA processing</keyword>
<dbReference type="Pfam" id="PF11718">
    <property type="entry name" value="CPSF73-100_C"/>
    <property type="match status" value="1"/>
</dbReference>
<dbReference type="Gene3D" id="3.60.15.10">
    <property type="entry name" value="Ribonuclease Z/Hydroxyacylglutathione hydrolase-like"/>
    <property type="match status" value="1"/>
</dbReference>
<keyword evidence="8" id="KW-0378">Hydrolase</keyword>
<feature type="coiled-coil region" evidence="15">
    <location>
        <begin position="513"/>
        <end position="560"/>
    </location>
</feature>
<dbReference type="InterPro" id="IPR036866">
    <property type="entry name" value="RibonucZ/Hydroxyglut_hydro"/>
</dbReference>
<proteinExistence type="inferred from homology"/>
<evidence type="ECO:0000256" key="12">
    <source>
        <dbReference type="ARBA" id="ARBA00032592"/>
    </source>
</evidence>
<keyword evidence="5" id="KW-0540">Nuclease</keyword>
<evidence type="ECO:0000256" key="9">
    <source>
        <dbReference type="ARBA" id="ARBA00022833"/>
    </source>
</evidence>
<dbReference type="Pfam" id="PF07521">
    <property type="entry name" value="RMMBL"/>
    <property type="match status" value="1"/>
</dbReference>
<gene>
    <name evidence="20" type="primary">YSH1</name>
    <name evidence="20" type="ORF">CLIB1423_15S01068</name>
</gene>
<keyword evidence="15" id="KW-0175">Coiled coil</keyword>
<accession>A0A9P0W052</accession>
<dbReference type="AlphaFoldDB" id="A0A9P0W052"/>
<dbReference type="CDD" id="cd16292">
    <property type="entry name" value="CPSF3-like_MBL-fold"/>
    <property type="match status" value="1"/>
</dbReference>
<evidence type="ECO:0000256" key="15">
    <source>
        <dbReference type="SAM" id="Coils"/>
    </source>
</evidence>
<dbReference type="Gene3D" id="3.40.50.10890">
    <property type="match status" value="1"/>
</dbReference>
<dbReference type="InterPro" id="IPR011108">
    <property type="entry name" value="RMMBL"/>
</dbReference>